<dbReference type="RefSeq" id="WP_369288565.1">
    <property type="nucleotide sequence ID" value="NZ_JBFTEG010000013.1"/>
</dbReference>
<dbReference type="PROSITE" id="PS50977">
    <property type="entry name" value="HTH_TETR_2"/>
    <property type="match status" value="1"/>
</dbReference>
<keyword evidence="1 2" id="KW-0238">DNA-binding</keyword>
<protein>
    <submittedName>
        <fullName evidence="4">TetR/AcrR family transcriptional regulator</fullName>
    </submittedName>
</protein>
<sequence length="224" mass="25368">MSEPTKSNDSGWRGSAEGWLEAAYEGLIESGVEAVRILPLAKKLNLSRTSFYWFFKDREELLAALLERWRVKNTDNLVGQSQAYAESIAEAILNVFDCWLNPALFDSQFEFAVRSWALQEPKVAAQVEIADKARLAALAEMFVRFGYEALPADVRARSMYLTQIGYISMNSREDTLVRMQRIPEYVKIFTGQAPQARELQRFYARHGYAVAEPVLVSIGPNESA</sequence>
<dbReference type="Pfam" id="PF00440">
    <property type="entry name" value="TetR_N"/>
    <property type="match status" value="1"/>
</dbReference>
<organism evidence="4 5">
    <name type="scientific">Pseudomonas zhanjiangensis</name>
    <dbReference type="NCBI Taxonomy" id="3239015"/>
    <lineage>
        <taxon>Bacteria</taxon>
        <taxon>Pseudomonadati</taxon>
        <taxon>Pseudomonadota</taxon>
        <taxon>Gammaproteobacteria</taxon>
        <taxon>Pseudomonadales</taxon>
        <taxon>Pseudomonadaceae</taxon>
        <taxon>Pseudomonas</taxon>
    </lineage>
</organism>
<accession>A0ABV3YWA7</accession>
<name>A0ABV3YWA7_9PSED</name>
<dbReference type="InterPro" id="IPR009057">
    <property type="entry name" value="Homeodomain-like_sf"/>
</dbReference>
<reference evidence="4 5" key="1">
    <citation type="submission" date="2024-07" db="EMBL/GenBank/DDBJ databases">
        <authorList>
            <person name="Li M."/>
        </authorList>
    </citation>
    <scope>NUCLEOTIDE SEQUENCE [LARGE SCALE GENOMIC DNA]</scope>
    <source>
        <strain evidence="4 5">25A3E</strain>
    </source>
</reference>
<gene>
    <name evidence="4" type="ORF">AB5S05_16280</name>
</gene>
<dbReference type="SUPFAM" id="SSF46689">
    <property type="entry name" value="Homeodomain-like"/>
    <property type="match status" value="1"/>
</dbReference>
<evidence type="ECO:0000256" key="2">
    <source>
        <dbReference type="PROSITE-ProRule" id="PRU00335"/>
    </source>
</evidence>
<keyword evidence="5" id="KW-1185">Reference proteome</keyword>
<evidence type="ECO:0000256" key="1">
    <source>
        <dbReference type="ARBA" id="ARBA00023125"/>
    </source>
</evidence>
<proteinExistence type="predicted"/>
<evidence type="ECO:0000259" key="3">
    <source>
        <dbReference type="PROSITE" id="PS50977"/>
    </source>
</evidence>
<comment type="caution">
    <text evidence="4">The sequence shown here is derived from an EMBL/GenBank/DDBJ whole genome shotgun (WGS) entry which is preliminary data.</text>
</comment>
<feature type="DNA-binding region" description="H-T-H motif" evidence="2">
    <location>
        <begin position="36"/>
        <end position="55"/>
    </location>
</feature>
<dbReference type="Proteomes" id="UP001560296">
    <property type="component" value="Unassembled WGS sequence"/>
</dbReference>
<dbReference type="EMBL" id="JBFTEG010000013">
    <property type="protein sequence ID" value="MEX6503622.1"/>
    <property type="molecule type" value="Genomic_DNA"/>
</dbReference>
<evidence type="ECO:0000313" key="4">
    <source>
        <dbReference type="EMBL" id="MEX6503622.1"/>
    </source>
</evidence>
<feature type="domain" description="HTH tetR-type" evidence="3">
    <location>
        <begin position="13"/>
        <end position="73"/>
    </location>
</feature>
<evidence type="ECO:0000313" key="5">
    <source>
        <dbReference type="Proteomes" id="UP001560296"/>
    </source>
</evidence>
<dbReference type="Gene3D" id="1.10.357.10">
    <property type="entry name" value="Tetracycline Repressor, domain 2"/>
    <property type="match status" value="1"/>
</dbReference>
<dbReference type="InterPro" id="IPR001647">
    <property type="entry name" value="HTH_TetR"/>
</dbReference>